<accession>A0ABX6V8K2</accession>
<dbReference type="EMBL" id="CP045503">
    <property type="protein sequence ID" value="QPG58973.1"/>
    <property type="molecule type" value="Genomic_DNA"/>
</dbReference>
<protein>
    <recommendedName>
        <fullName evidence="3">Transposase</fullName>
    </recommendedName>
</protein>
<dbReference type="RefSeq" id="WP_142874591.1">
    <property type="nucleotide sequence ID" value="NZ_CP045503.2"/>
</dbReference>
<organism evidence="1 2">
    <name type="scientific">Shewanella eurypsychrophilus</name>
    <dbReference type="NCBI Taxonomy" id="2593656"/>
    <lineage>
        <taxon>Bacteria</taxon>
        <taxon>Pseudomonadati</taxon>
        <taxon>Pseudomonadota</taxon>
        <taxon>Gammaproteobacteria</taxon>
        <taxon>Alteromonadales</taxon>
        <taxon>Shewanellaceae</taxon>
        <taxon>Shewanella</taxon>
    </lineage>
</organism>
<name>A0ABX6V8K2_9GAMM</name>
<proteinExistence type="predicted"/>
<dbReference type="Proteomes" id="UP000316416">
    <property type="component" value="Chromosome"/>
</dbReference>
<evidence type="ECO:0000313" key="1">
    <source>
        <dbReference type="EMBL" id="QPG58973.1"/>
    </source>
</evidence>
<sequence>MNRHQLARYQAGRVQRLTAETKRADDCASALPCPLYSHDATWQSQFRRGWCSVSMVDIQAERLKLRAGRTVHPAPSIARQSINEIHHMLRRHL</sequence>
<evidence type="ECO:0008006" key="3">
    <source>
        <dbReference type="Google" id="ProtNLM"/>
    </source>
</evidence>
<gene>
    <name evidence="1" type="ORF">FM038_017280</name>
</gene>
<reference evidence="1" key="1">
    <citation type="submission" date="2021-07" db="EMBL/GenBank/DDBJ databases">
        <title>Shewanella sp. YLB-07 whole genome sequence.</title>
        <authorList>
            <person name="Yu L."/>
        </authorList>
    </citation>
    <scope>NUCLEOTIDE SEQUENCE</scope>
    <source>
        <strain evidence="1">YLB-08</strain>
    </source>
</reference>
<evidence type="ECO:0000313" key="2">
    <source>
        <dbReference type="Proteomes" id="UP000316416"/>
    </source>
</evidence>
<keyword evidence="2" id="KW-1185">Reference proteome</keyword>